<evidence type="ECO:0000256" key="1">
    <source>
        <dbReference type="SAM" id="MobiDB-lite"/>
    </source>
</evidence>
<dbReference type="AlphaFoldDB" id="A0A6J4JBT8"/>
<dbReference type="InterPro" id="IPR008538">
    <property type="entry name" value="Uma2"/>
</dbReference>
<dbReference type="InterPro" id="IPR011335">
    <property type="entry name" value="Restrct_endonuc-II-like"/>
</dbReference>
<protein>
    <submittedName>
        <fullName evidence="2">Uncharacterized protein</fullName>
    </submittedName>
</protein>
<gene>
    <name evidence="2" type="ORF">AVDCRST_MAG26-3005</name>
</gene>
<dbReference type="SUPFAM" id="SSF52980">
    <property type="entry name" value="Restriction endonuclease-like"/>
    <property type="match status" value="1"/>
</dbReference>
<dbReference type="InterPro" id="IPR012296">
    <property type="entry name" value="Nuclease_put_TT1808"/>
</dbReference>
<reference evidence="2" key="1">
    <citation type="submission" date="2020-02" db="EMBL/GenBank/DDBJ databases">
        <authorList>
            <person name="Meier V. D."/>
        </authorList>
    </citation>
    <scope>NUCLEOTIDE SEQUENCE</scope>
    <source>
        <strain evidence="2">AVDCRST_MAG26</strain>
    </source>
</reference>
<dbReference type="EMBL" id="CADCTK010000695">
    <property type="protein sequence ID" value="CAA9274757.1"/>
    <property type="molecule type" value="Genomic_DNA"/>
</dbReference>
<sequence>MERARGIFQDRRIRGVPALIVEILSPSHPDQDLDVKRKAYATACASGSTPTSRLTRGPHTFRLALR</sequence>
<name>A0A6J4JBT8_9CHLR</name>
<evidence type="ECO:0000313" key="2">
    <source>
        <dbReference type="EMBL" id="CAA9274757.1"/>
    </source>
</evidence>
<dbReference type="Gene3D" id="3.90.1570.10">
    <property type="entry name" value="tt1808, chain A"/>
    <property type="match status" value="1"/>
</dbReference>
<accession>A0A6J4JBT8</accession>
<feature type="region of interest" description="Disordered" evidence="1">
    <location>
        <begin position="46"/>
        <end position="66"/>
    </location>
</feature>
<proteinExistence type="predicted"/>
<organism evidence="2">
    <name type="scientific">uncultured Chloroflexia bacterium</name>
    <dbReference type="NCBI Taxonomy" id="1672391"/>
    <lineage>
        <taxon>Bacteria</taxon>
        <taxon>Bacillati</taxon>
        <taxon>Chloroflexota</taxon>
        <taxon>Chloroflexia</taxon>
        <taxon>environmental samples</taxon>
    </lineage>
</organism>
<dbReference type="CDD" id="cd06260">
    <property type="entry name" value="DUF820-like"/>
    <property type="match status" value="1"/>
</dbReference>